<protein>
    <recommendedName>
        <fullName evidence="1">4-vinyl reductase 4VR domain-containing protein</fullName>
    </recommendedName>
</protein>
<reference evidence="2" key="1">
    <citation type="submission" date="2022-08" db="EMBL/GenBank/DDBJ databases">
        <title>Dynamic responses of ammonia-oxidizing microbial communities induced by reactive oxygen species (ROS) in fluctuating redox aquifers.</title>
        <authorList>
            <person name="Wang P."/>
            <person name="Wang H."/>
        </authorList>
    </citation>
    <scope>NUCLEOTIDE SEQUENCE</scope>
    <source>
        <strain evidence="2">PLX03</strain>
    </source>
</reference>
<dbReference type="SUPFAM" id="SSF111126">
    <property type="entry name" value="Ligand-binding domain in the NO signalling and Golgi transport"/>
    <property type="match status" value="1"/>
</dbReference>
<organism evidence="2">
    <name type="scientific">Nitrososphaera viennensis</name>
    <dbReference type="NCBI Taxonomy" id="1034015"/>
    <lineage>
        <taxon>Archaea</taxon>
        <taxon>Nitrososphaerota</taxon>
        <taxon>Nitrososphaeria</taxon>
        <taxon>Nitrososphaerales</taxon>
        <taxon>Nitrososphaeraceae</taxon>
        <taxon>Nitrososphaera</taxon>
    </lineage>
</organism>
<dbReference type="PANTHER" id="PTHR35090">
    <property type="entry name" value="DNA-DIRECTED RNA POLYMERASE SUBUNIT I"/>
    <property type="match status" value="1"/>
</dbReference>
<dbReference type="InterPro" id="IPR004096">
    <property type="entry name" value="V4R"/>
</dbReference>
<dbReference type="Pfam" id="PF02830">
    <property type="entry name" value="V4R"/>
    <property type="match status" value="1"/>
</dbReference>
<evidence type="ECO:0000313" key="2">
    <source>
        <dbReference type="EMBL" id="UVS70168.1"/>
    </source>
</evidence>
<name>A0A977IFT0_9ARCH</name>
<feature type="domain" description="4-vinyl reductase 4VR" evidence="1">
    <location>
        <begin position="125"/>
        <end position="188"/>
    </location>
</feature>
<dbReference type="SMART" id="SM00989">
    <property type="entry name" value="V4R"/>
    <property type="match status" value="1"/>
</dbReference>
<evidence type="ECO:0000259" key="1">
    <source>
        <dbReference type="SMART" id="SM00989"/>
    </source>
</evidence>
<dbReference type="InterPro" id="IPR024096">
    <property type="entry name" value="NO_sig/Golgi_transp_ligand-bd"/>
</dbReference>
<dbReference type="PANTHER" id="PTHR35090:SF1">
    <property type="entry name" value="SLR0144 PROTEIN"/>
    <property type="match status" value="1"/>
</dbReference>
<dbReference type="EMBL" id="CP103305">
    <property type="protein sequence ID" value="UVS70168.1"/>
    <property type="molecule type" value="Genomic_DNA"/>
</dbReference>
<dbReference type="Gene3D" id="3.30.1380.20">
    <property type="entry name" value="Trafficking protein particle complex subunit 3"/>
    <property type="match status" value="1"/>
</dbReference>
<sequence>MRQFRMPDGSADPLSVGSAENPFYHFSQKTKVIEDSAFNCRAILVNERFWNKIRSSILDLLKDAGPLVIYELGLECGFDMGFQGKTRAKTKGNAIDLFTYYVMMSGWGRFEVSELKLKDATPPRKATVKVYDSFFAKAAKSQTGNPSCFFLSGLLAGLAEGAFSTGYNCLETKCIAAGDDHCEFVLTRRPGD</sequence>
<dbReference type="RefSeq" id="WP_258914170.1">
    <property type="nucleotide sequence ID" value="NZ_CP103305.1"/>
</dbReference>
<dbReference type="Proteomes" id="UP001059771">
    <property type="component" value="Chromosome"/>
</dbReference>
<accession>A0A977IFT0</accession>
<dbReference type="GeneID" id="74686225"/>
<dbReference type="AlphaFoldDB" id="A0A977IFT0"/>
<proteinExistence type="predicted"/>
<gene>
    <name evidence="2" type="ORF">NWT39_05110</name>
</gene>